<evidence type="ECO:0000256" key="5">
    <source>
        <dbReference type="ARBA" id="ARBA00019635"/>
    </source>
</evidence>
<dbReference type="Pfam" id="PF16898">
    <property type="entry name" value="TOPRIM_C"/>
    <property type="match status" value="1"/>
</dbReference>
<dbReference type="SUPFAM" id="SSF54211">
    <property type="entry name" value="Ribosomal protein S5 domain 2-like"/>
    <property type="match status" value="1"/>
</dbReference>
<evidence type="ECO:0000256" key="3">
    <source>
        <dbReference type="ARBA" id="ARBA00011080"/>
    </source>
</evidence>
<keyword evidence="6" id="KW-0479">Metal-binding</keyword>
<dbReference type="InterPro" id="IPR020568">
    <property type="entry name" value="Ribosomal_Su5_D2-typ_SF"/>
</dbReference>
<dbReference type="PANTHER" id="PTHR10169">
    <property type="entry name" value="DNA TOPOISOMERASE/GYRASE"/>
    <property type="match status" value="1"/>
</dbReference>
<dbReference type="SUPFAM" id="SSF55874">
    <property type="entry name" value="ATPase domain of HSP90 chaperone/DNA topoisomerase II/histidine kinase"/>
    <property type="match status" value="1"/>
</dbReference>
<comment type="catalytic activity">
    <reaction evidence="1">
        <text>ATP-dependent breakage, passage and rejoining of double-stranded DNA.</text>
        <dbReference type="EC" id="5.6.2.2"/>
    </reaction>
</comment>
<dbReference type="InterPro" id="IPR050634">
    <property type="entry name" value="DNA_Topoisomerase_II"/>
</dbReference>
<evidence type="ECO:0000313" key="15">
    <source>
        <dbReference type="Proteomes" id="UP001346559"/>
    </source>
</evidence>
<dbReference type="EC" id="5.6.2.2" evidence="4"/>
<evidence type="ECO:0000256" key="10">
    <source>
        <dbReference type="ARBA" id="ARBA00023125"/>
    </source>
</evidence>
<keyword evidence="10" id="KW-0238">DNA-binding</keyword>
<dbReference type="Gene3D" id="3.30.230.10">
    <property type="match status" value="1"/>
</dbReference>
<evidence type="ECO:0000313" key="14">
    <source>
        <dbReference type="EMBL" id="WQJ54400.1"/>
    </source>
</evidence>
<accession>A0ABZ0Z829</accession>
<dbReference type="InterPro" id="IPR006171">
    <property type="entry name" value="TOPRIM_dom"/>
</dbReference>
<dbReference type="EMBL" id="OR769218">
    <property type="protein sequence ID" value="WQJ54400.1"/>
    <property type="molecule type" value="Genomic_DNA"/>
</dbReference>
<dbReference type="PRINTS" id="PR00418">
    <property type="entry name" value="TPI2FAMILY"/>
</dbReference>
<evidence type="ECO:0000256" key="12">
    <source>
        <dbReference type="ARBA" id="ARBA00031138"/>
    </source>
</evidence>
<protein>
    <recommendedName>
        <fullName evidence="5">DNA topoisomerase 2</fullName>
        <ecNumber evidence="4">5.6.2.2</ecNumber>
    </recommendedName>
    <alternativeName>
        <fullName evidence="12">DNA topoisomerase II</fullName>
    </alternativeName>
</protein>
<keyword evidence="11" id="KW-0413">Isomerase</keyword>
<proteinExistence type="inferred from homology"/>
<dbReference type="SMART" id="SM00433">
    <property type="entry name" value="TOP2c"/>
    <property type="match status" value="1"/>
</dbReference>
<dbReference type="InterPro" id="IPR018522">
    <property type="entry name" value="TopoIIA_CS"/>
</dbReference>
<dbReference type="InterPro" id="IPR031660">
    <property type="entry name" value="TOPRIM_C"/>
</dbReference>
<dbReference type="Pfam" id="PF01751">
    <property type="entry name" value="Toprim"/>
    <property type="match status" value="1"/>
</dbReference>
<dbReference type="InterPro" id="IPR001241">
    <property type="entry name" value="Topo_IIA"/>
</dbReference>
<dbReference type="InterPro" id="IPR014721">
    <property type="entry name" value="Ribsml_uS5_D2-typ_fold_subgr"/>
</dbReference>
<evidence type="ECO:0000256" key="9">
    <source>
        <dbReference type="ARBA" id="ARBA00023029"/>
    </source>
</evidence>
<evidence type="ECO:0000256" key="6">
    <source>
        <dbReference type="ARBA" id="ARBA00022723"/>
    </source>
</evidence>
<name>A0ABZ0Z829_9CAUD</name>
<comment type="similarity">
    <text evidence="3">Belongs to the type II topoisomerase family.</text>
</comment>
<keyword evidence="9" id="KW-0799">Topoisomerase</keyword>
<reference evidence="14 15" key="1">
    <citation type="submission" date="2023-11" db="EMBL/GenBank/DDBJ databases">
        <authorList>
            <person name="Cook R."/>
            <person name="Crisci M."/>
            <person name="Pye H."/>
            <person name="Adriaenssens E."/>
            <person name="Santini J."/>
        </authorList>
    </citation>
    <scope>NUCLEOTIDE SEQUENCE [LARGE SCALE GENOMIC DNA]</scope>
    <source>
        <strain evidence="14">Lak_Megaphage_RVC_AP1_GC26</strain>
    </source>
</reference>
<evidence type="ECO:0000256" key="2">
    <source>
        <dbReference type="ARBA" id="ARBA00001946"/>
    </source>
</evidence>
<keyword evidence="15" id="KW-1185">Reference proteome</keyword>
<dbReference type="InterPro" id="IPR013506">
    <property type="entry name" value="Topo_IIA_bsu_dom2"/>
</dbReference>
<dbReference type="PROSITE" id="PS00177">
    <property type="entry name" value="TOPOISOMERASE_II"/>
    <property type="match status" value="1"/>
</dbReference>
<evidence type="ECO:0000256" key="11">
    <source>
        <dbReference type="ARBA" id="ARBA00023235"/>
    </source>
</evidence>
<dbReference type="Gene3D" id="3.40.50.670">
    <property type="match status" value="1"/>
</dbReference>
<evidence type="ECO:0000259" key="13">
    <source>
        <dbReference type="PROSITE" id="PS50880"/>
    </source>
</evidence>
<dbReference type="Proteomes" id="UP001346559">
    <property type="component" value="Segment"/>
</dbReference>
<dbReference type="Gene3D" id="3.30.565.10">
    <property type="entry name" value="Histidine kinase-like ATPase, C-terminal domain"/>
    <property type="match status" value="1"/>
</dbReference>
<evidence type="ECO:0000256" key="8">
    <source>
        <dbReference type="ARBA" id="ARBA00022840"/>
    </source>
</evidence>
<evidence type="ECO:0000256" key="7">
    <source>
        <dbReference type="ARBA" id="ARBA00022741"/>
    </source>
</evidence>
<dbReference type="InterPro" id="IPR013760">
    <property type="entry name" value="Topo_IIA-like_dom_sf"/>
</dbReference>
<feature type="domain" description="Toprim" evidence="13">
    <location>
        <begin position="439"/>
        <end position="555"/>
    </location>
</feature>
<dbReference type="InterPro" id="IPR013759">
    <property type="entry name" value="Topo_IIA_B_C"/>
</dbReference>
<evidence type="ECO:0000256" key="1">
    <source>
        <dbReference type="ARBA" id="ARBA00000185"/>
    </source>
</evidence>
<keyword evidence="8" id="KW-0067">ATP-binding</keyword>
<sequence length="639" mass="73009">MTTKKLTIEQKYKSMTEVEHILQKSGMWIGSINKEDKNLYVYDNDNCKMIMKTVSYIPAVLKLVDEIISNSVDEYRRIDNLGLTNLDVKIDTNGFITIRDNGGGIPVVKHKEAGIYVPTFLFGSLRTSSNYNDDDSRDGVGTNGVGSAITNVWSTQYEVSTADGKNSYHQTWSNNMNINDDLEIKKCSKKDHYTETKFKLDFKRLHETVDTCFSEDFINIIEKRCIDAAAANVGLNVHFSYTDNDKVIRESEWHFKTFDEYIELFTDYVDTEQMLKFSDSIMQVWVFPDNGINVGFVNGAECSRGTHIRAVRNEINNAISAYLLSKEKIDITPKNVDGKYSMFCTFHVNNPSYDSQTKECLTTVVEKFSNDSKYTFKVPDAFIKNVLKSEIVDIVIDWYKQKCEVEDQKTLRKLNRQAKTKIRNNDKFIDANSKRTADRELWIFEGDSARAGFRGARDPQTQAAYMLRGVILNVIGLPPTKIMANKELSDLFNIIGLQWGEPIDVKKLNFSKLVIATDADFDGSKIAGLLLTFFNLWPELFEAGIVCRSITHIITATKGNDVQGFFTMEDFKKKEDKLKGYKITYNKGLGGLTATEYKEMMRNPILHYYTKDDLADMTIKSWFGKGIAKTRKDMLKNEV</sequence>
<dbReference type="InterPro" id="IPR036890">
    <property type="entry name" value="HATPase_C_sf"/>
</dbReference>
<evidence type="ECO:0000256" key="4">
    <source>
        <dbReference type="ARBA" id="ARBA00012895"/>
    </source>
</evidence>
<dbReference type="PROSITE" id="PS50880">
    <property type="entry name" value="TOPRIM"/>
    <property type="match status" value="1"/>
</dbReference>
<dbReference type="Pfam" id="PF00204">
    <property type="entry name" value="DNA_gyraseB"/>
    <property type="match status" value="1"/>
</dbReference>
<comment type="cofactor">
    <cofactor evidence="2">
        <name>Mg(2+)</name>
        <dbReference type="ChEBI" id="CHEBI:18420"/>
    </cofactor>
</comment>
<keyword evidence="7" id="KW-0547">Nucleotide-binding</keyword>
<organism evidence="14 15">
    <name type="scientific">phage Lak_Megaphage_RVC_AP1_GC26</name>
    <dbReference type="NCBI Taxonomy" id="3109224"/>
    <lineage>
        <taxon>Viruses</taxon>
        <taxon>Duplodnaviria</taxon>
        <taxon>Heunggongvirae</taxon>
        <taxon>Uroviricota</taxon>
        <taxon>Caudoviricetes</taxon>
        <taxon>Caudoviricetes code 15 clade</taxon>
    </lineage>
</organism>
<dbReference type="PANTHER" id="PTHR10169:SF50">
    <property type="entry name" value="DNA TOPOISOMERASE 2"/>
    <property type="match status" value="1"/>
</dbReference>
<dbReference type="SUPFAM" id="SSF56719">
    <property type="entry name" value="Type II DNA topoisomerase"/>
    <property type="match status" value="1"/>
</dbReference>